<reference evidence="1" key="1">
    <citation type="submission" date="2016-10" db="EMBL/GenBank/DDBJ databases">
        <authorList>
            <person name="Varghese N."/>
        </authorList>
    </citation>
    <scope>NUCLEOTIDE SEQUENCE</scope>
</reference>
<name>A0A218MKK0_9VIRU</name>
<organism evidence="1">
    <name type="scientific">uncultured virus</name>
    <dbReference type="NCBI Taxonomy" id="340016"/>
    <lineage>
        <taxon>Viruses</taxon>
        <taxon>environmental samples</taxon>
    </lineage>
</organism>
<sequence length="95" mass="11973">MFKDTEHSLMKELMSLPTQNYWVKFTYHNRRNLKEVLDFSFPQYDSEPYFPRINRFYEFCSRNMKQFKFVDYEITEYPNEIPRYCENIDKEFIIH</sequence>
<dbReference type="EMBL" id="KY052796">
    <property type="protein sequence ID" value="ASE99801.1"/>
    <property type="molecule type" value="Genomic_DNA"/>
</dbReference>
<evidence type="ECO:0000313" key="1">
    <source>
        <dbReference type="EMBL" id="ASE99801.1"/>
    </source>
</evidence>
<protein>
    <submittedName>
        <fullName evidence="1">Uncharacterized protein</fullName>
    </submittedName>
</protein>
<reference evidence="1" key="2">
    <citation type="journal article" date="2017" name="Nat. Commun.">
        <title>Single-virus genomics reveals hidden cosmopolitan and abundant viruses.</title>
        <authorList>
            <person name="Martinez-Hernandez F."/>
            <person name="Fornas O."/>
            <person name="Lluesma Gomez M."/>
            <person name="Bolduc B."/>
            <person name="de la Cruz Pena M.J."/>
            <person name="Martinez J.M."/>
            <person name="Anton J."/>
            <person name="Gasol J.M."/>
            <person name="Rosselli R."/>
            <person name="Rodriguez-Valera F."/>
            <person name="Sullivan M.B."/>
            <person name="Acinas S.G."/>
            <person name="Martinez-Garcia M."/>
        </authorList>
    </citation>
    <scope>NUCLEOTIDE SEQUENCE</scope>
</reference>
<accession>A0A218MKK0</accession>
<proteinExistence type="predicted"/>